<evidence type="ECO:0000259" key="2">
    <source>
        <dbReference type="Pfam" id="PF17667"/>
    </source>
</evidence>
<sequence length="333" mass="38013">MSPLTPPSQSMDIGKHTSQVPSTVVMLGDDMMAFFVGFLLDYGFNWQEVLKSAEWEVSEASWKRYVEEYDRSLPQRKRPAPLELKIPLMGPTNKDQSTDEDMLAYQKAWLARMQMKERTGTLYFMAIEILKTYVAHDVRHDLESFFWLLLWVVLRYTQTSCWPPNSVYCDVFGGQTERESARDKSYFLMDAMDWKVVGNPPLAKLVLRFKRLCYMAMPQAEDPESRRMPLTDESVLALFDEALASPEWPQNDCTLPFKMPSKMAPTASQVGGSQAVTGSRGGAKRWDRDDRDPLSLPAHKRAHFYGSPVDDLDDLDDSDDDQQAATDKADALH</sequence>
<dbReference type="HOGENOM" id="CLU_834293_0_0_1"/>
<dbReference type="PANTHER" id="PTHR38248">
    <property type="entry name" value="FUNK1 6"/>
    <property type="match status" value="1"/>
</dbReference>
<protein>
    <recommendedName>
        <fullName evidence="2">Fungal-type protein kinase domain-containing protein</fullName>
    </recommendedName>
</protein>
<dbReference type="InParanoid" id="S8DU07"/>
<feature type="region of interest" description="Disordered" evidence="1">
    <location>
        <begin position="259"/>
        <end position="333"/>
    </location>
</feature>
<feature type="compositionally biased region" description="Polar residues" evidence="1">
    <location>
        <begin position="266"/>
        <end position="277"/>
    </location>
</feature>
<reference evidence="3 4" key="1">
    <citation type="journal article" date="2012" name="Science">
        <title>The Paleozoic origin of enzymatic lignin decomposition reconstructed from 31 fungal genomes.</title>
        <authorList>
            <person name="Floudas D."/>
            <person name="Binder M."/>
            <person name="Riley R."/>
            <person name="Barry K."/>
            <person name="Blanchette R.A."/>
            <person name="Henrissat B."/>
            <person name="Martinez A.T."/>
            <person name="Otillar R."/>
            <person name="Spatafora J.W."/>
            <person name="Yadav J.S."/>
            <person name="Aerts A."/>
            <person name="Benoit I."/>
            <person name="Boyd A."/>
            <person name="Carlson A."/>
            <person name="Copeland A."/>
            <person name="Coutinho P.M."/>
            <person name="de Vries R.P."/>
            <person name="Ferreira P."/>
            <person name="Findley K."/>
            <person name="Foster B."/>
            <person name="Gaskell J."/>
            <person name="Glotzer D."/>
            <person name="Gorecki P."/>
            <person name="Heitman J."/>
            <person name="Hesse C."/>
            <person name="Hori C."/>
            <person name="Igarashi K."/>
            <person name="Jurgens J.A."/>
            <person name="Kallen N."/>
            <person name="Kersten P."/>
            <person name="Kohler A."/>
            <person name="Kuees U."/>
            <person name="Kumar T.K.A."/>
            <person name="Kuo A."/>
            <person name="LaButti K."/>
            <person name="Larrondo L.F."/>
            <person name="Lindquist E."/>
            <person name="Ling A."/>
            <person name="Lombard V."/>
            <person name="Lucas S."/>
            <person name="Lundell T."/>
            <person name="Martin R."/>
            <person name="McLaughlin D.J."/>
            <person name="Morgenstern I."/>
            <person name="Morin E."/>
            <person name="Murat C."/>
            <person name="Nagy L.G."/>
            <person name="Nolan M."/>
            <person name="Ohm R.A."/>
            <person name="Patyshakuliyeva A."/>
            <person name="Rokas A."/>
            <person name="Ruiz-Duenas F.J."/>
            <person name="Sabat G."/>
            <person name="Salamov A."/>
            <person name="Samejima M."/>
            <person name="Schmutz J."/>
            <person name="Slot J.C."/>
            <person name="St John F."/>
            <person name="Stenlid J."/>
            <person name="Sun H."/>
            <person name="Sun S."/>
            <person name="Syed K."/>
            <person name="Tsang A."/>
            <person name="Wiebenga A."/>
            <person name="Young D."/>
            <person name="Pisabarro A."/>
            <person name="Eastwood D.C."/>
            <person name="Martin F."/>
            <person name="Cullen D."/>
            <person name="Grigoriev I.V."/>
            <person name="Hibbett D.S."/>
        </authorList>
    </citation>
    <scope>NUCLEOTIDE SEQUENCE</scope>
    <source>
        <strain evidence="4">FP-58527</strain>
    </source>
</reference>
<dbReference type="EMBL" id="KE504194">
    <property type="protein sequence ID" value="EPS96112.1"/>
    <property type="molecule type" value="Genomic_DNA"/>
</dbReference>
<keyword evidence="4" id="KW-1185">Reference proteome</keyword>
<dbReference type="STRING" id="743788.S8DU07"/>
<dbReference type="Pfam" id="PF17667">
    <property type="entry name" value="Pkinase_fungal"/>
    <property type="match status" value="1"/>
</dbReference>
<organism evidence="3 4">
    <name type="scientific">Fomitopsis schrenkii</name>
    <name type="common">Brown rot fungus</name>
    <dbReference type="NCBI Taxonomy" id="2126942"/>
    <lineage>
        <taxon>Eukaryota</taxon>
        <taxon>Fungi</taxon>
        <taxon>Dikarya</taxon>
        <taxon>Basidiomycota</taxon>
        <taxon>Agaricomycotina</taxon>
        <taxon>Agaricomycetes</taxon>
        <taxon>Polyporales</taxon>
        <taxon>Fomitopsis</taxon>
    </lineage>
</organism>
<dbReference type="AlphaFoldDB" id="S8DU07"/>
<proteinExistence type="predicted"/>
<dbReference type="PANTHER" id="PTHR38248:SF2">
    <property type="entry name" value="FUNK1 11"/>
    <property type="match status" value="1"/>
</dbReference>
<name>S8DU07_FOMSC</name>
<dbReference type="InterPro" id="IPR040976">
    <property type="entry name" value="Pkinase_fungal"/>
</dbReference>
<dbReference type="OrthoDB" id="3270165at2759"/>
<accession>S8DU07</accession>
<gene>
    <name evidence="3" type="ORF">FOMPIDRAFT_1053569</name>
</gene>
<evidence type="ECO:0000256" key="1">
    <source>
        <dbReference type="SAM" id="MobiDB-lite"/>
    </source>
</evidence>
<evidence type="ECO:0000313" key="4">
    <source>
        <dbReference type="Proteomes" id="UP000015241"/>
    </source>
</evidence>
<feature type="compositionally biased region" description="Acidic residues" evidence="1">
    <location>
        <begin position="310"/>
        <end position="322"/>
    </location>
</feature>
<dbReference type="eggNOG" id="ENOG502SXF9">
    <property type="taxonomic scope" value="Eukaryota"/>
</dbReference>
<dbReference type="Proteomes" id="UP000015241">
    <property type="component" value="Unassembled WGS sequence"/>
</dbReference>
<evidence type="ECO:0000313" key="3">
    <source>
        <dbReference type="EMBL" id="EPS96112.1"/>
    </source>
</evidence>
<feature type="domain" description="Fungal-type protein kinase" evidence="2">
    <location>
        <begin position="112"/>
        <end position="153"/>
    </location>
</feature>
<feature type="compositionally biased region" description="Basic and acidic residues" evidence="1">
    <location>
        <begin position="284"/>
        <end position="293"/>
    </location>
</feature>